<evidence type="ECO:0000313" key="1">
    <source>
        <dbReference type="EMBL" id="MFM9332071.1"/>
    </source>
</evidence>
<comment type="caution">
    <text evidence="1">The sequence shown here is derived from an EMBL/GenBank/DDBJ whole genome shotgun (WGS) entry which is preliminary data.</text>
</comment>
<proteinExistence type="predicted"/>
<gene>
    <name evidence="1" type="ORF">ACI1P1_27610</name>
</gene>
<dbReference type="Proteomes" id="UP001631969">
    <property type="component" value="Unassembled WGS sequence"/>
</dbReference>
<dbReference type="EMBL" id="JBJURJ010000025">
    <property type="protein sequence ID" value="MFM9332071.1"/>
    <property type="molecule type" value="Genomic_DNA"/>
</dbReference>
<accession>A0ACC7P7Y1</accession>
<organism evidence="1 2">
    <name type="scientific">Paenibacillus mesotrionivorans</name>
    <dbReference type="NCBI Taxonomy" id="3160968"/>
    <lineage>
        <taxon>Bacteria</taxon>
        <taxon>Bacillati</taxon>
        <taxon>Bacillota</taxon>
        <taxon>Bacilli</taxon>
        <taxon>Bacillales</taxon>
        <taxon>Paenibacillaceae</taxon>
        <taxon>Paenibacillus</taxon>
    </lineage>
</organism>
<evidence type="ECO:0000313" key="2">
    <source>
        <dbReference type="Proteomes" id="UP001631969"/>
    </source>
</evidence>
<protein>
    <submittedName>
        <fullName evidence="1">GntR family transcriptional regulator</fullName>
    </submittedName>
</protein>
<name>A0ACC7P7Y1_9BACL</name>
<keyword evidence="2" id="KW-1185">Reference proteome</keyword>
<sequence length="229" mass="26964">MMMNISPRLPGENNKDYSYRVIKANIMSLNLRPGQVISEIDLAAALEISRTPVREVLAMLKEEHLVEVYPQVGTYVSKINLQLIEEAAFMRFTLEKEVLKLACASFPVEELLELKKNAALQKLLLGQQGQAPEFHKLDTEFHHIIFRGNKKENVWTSITRLSTHYNRIRLLSEMERSYDDTIRQHLRIVEIIENKEMENAERMYQEHILWPMKNWEALYHRDSPYASYF</sequence>
<reference evidence="1" key="1">
    <citation type="submission" date="2024-12" db="EMBL/GenBank/DDBJ databases">
        <authorList>
            <person name="Wu N."/>
        </authorList>
    </citation>
    <scope>NUCLEOTIDE SEQUENCE</scope>
    <source>
        <strain evidence="1">P15</strain>
    </source>
</reference>